<dbReference type="Gene3D" id="3.40.50.300">
    <property type="entry name" value="P-loop containing nucleotide triphosphate hydrolases"/>
    <property type="match status" value="1"/>
</dbReference>
<dbReference type="PROSITE" id="PS00211">
    <property type="entry name" value="ABC_TRANSPORTER_1"/>
    <property type="match status" value="1"/>
</dbReference>
<dbReference type="AlphaFoldDB" id="A0A556AFW7"/>
<gene>
    <name evidence="8" type="ORF">FOZ76_17915</name>
</gene>
<proteinExistence type="inferred from homology"/>
<comment type="similarity">
    <text evidence="1">Belongs to the ABC transporter superfamily.</text>
</comment>
<keyword evidence="5 8" id="KW-0067">ATP-binding</keyword>
<dbReference type="InterPro" id="IPR027417">
    <property type="entry name" value="P-loop_NTPase"/>
</dbReference>
<reference evidence="8 9" key="1">
    <citation type="submission" date="2019-07" db="EMBL/GenBank/DDBJ databases">
        <title>Qingshengfaniella alkalisoli gen. nov., sp. nov., isolated from saline soil.</title>
        <authorList>
            <person name="Xu L."/>
            <person name="Huang X.-X."/>
            <person name="Sun J.-Q."/>
        </authorList>
    </citation>
    <scope>NUCLEOTIDE SEQUENCE [LARGE SCALE GENOMIC DNA]</scope>
    <source>
        <strain evidence="8 9">DSM 27279</strain>
    </source>
</reference>
<dbReference type="RefSeq" id="WP_143949674.1">
    <property type="nucleotide sequence ID" value="NZ_BAABMB010000001.1"/>
</dbReference>
<dbReference type="GO" id="GO:0005524">
    <property type="term" value="F:ATP binding"/>
    <property type="evidence" value="ECO:0007669"/>
    <property type="project" value="UniProtKB-KW"/>
</dbReference>
<evidence type="ECO:0000256" key="6">
    <source>
        <dbReference type="ARBA" id="ARBA00022970"/>
    </source>
</evidence>
<dbReference type="InterPro" id="IPR003439">
    <property type="entry name" value="ABC_transporter-like_ATP-bd"/>
</dbReference>
<protein>
    <submittedName>
        <fullName evidence="8">ABC transporter ATP-binding protein</fullName>
    </submittedName>
</protein>
<dbReference type="Pfam" id="PF00005">
    <property type="entry name" value="ABC_tran"/>
    <property type="match status" value="1"/>
</dbReference>
<dbReference type="CDD" id="cd03224">
    <property type="entry name" value="ABC_TM1139_LivF_branched"/>
    <property type="match status" value="1"/>
</dbReference>
<comment type="caution">
    <text evidence="8">The sequence shown here is derived from an EMBL/GenBank/DDBJ whole genome shotgun (WGS) entry which is preliminary data.</text>
</comment>
<dbReference type="EMBL" id="VLTJ01000033">
    <property type="protein sequence ID" value="TSH91784.1"/>
    <property type="molecule type" value="Genomic_DNA"/>
</dbReference>
<keyword evidence="3" id="KW-1003">Cell membrane</keyword>
<dbReference type="SUPFAM" id="SSF52540">
    <property type="entry name" value="P-loop containing nucleoside triphosphate hydrolases"/>
    <property type="match status" value="1"/>
</dbReference>
<evidence type="ECO:0000313" key="9">
    <source>
        <dbReference type="Proteomes" id="UP000318405"/>
    </source>
</evidence>
<evidence type="ECO:0000256" key="5">
    <source>
        <dbReference type="ARBA" id="ARBA00022840"/>
    </source>
</evidence>
<keyword evidence="6" id="KW-0029">Amino-acid transport</keyword>
<evidence type="ECO:0000256" key="4">
    <source>
        <dbReference type="ARBA" id="ARBA00022741"/>
    </source>
</evidence>
<evidence type="ECO:0000259" key="7">
    <source>
        <dbReference type="PROSITE" id="PS50893"/>
    </source>
</evidence>
<keyword evidence="2" id="KW-0813">Transport</keyword>
<organism evidence="8 9">
    <name type="scientific">Verticiella sediminum</name>
    <dbReference type="NCBI Taxonomy" id="1247510"/>
    <lineage>
        <taxon>Bacteria</taxon>
        <taxon>Pseudomonadati</taxon>
        <taxon>Pseudomonadota</taxon>
        <taxon>Betaproteobacteria</taxon>
        <taxon>Burkholderiales</taxon>
        <taxon>Alcaligenaceae</taxon>
        <taxon>Verticiella</taxon>
    </lineage>
</organism>
<sequence length="233" mass="25345">MRPLLQFEQVSAGYDRAVILDDVSFTLEEGHSVALLGRNGVGKSTLIGTIMGATRLHRGAIQFAGAPLHTIAPHRRAAAGLGWVAQERWVFPSLSVRENLTVAARRGPWTLQRIHALFPRLQERSANMGNQLSGGEQQMLAIARALMLQPRLLLLDEPLEGLAPVIVEQLTEAIGTMSRTGDLSLLLVEQHAHQALAMTRHAIVMDRGRIVHDGSSAELLADRGRLEAMIGLG</sequence>
<name>A0A556AFW7_9BURK</name>
<dbReference type="GO" id="GO:0015807">
    <property type="term" value="P:L-amino acid transport"/>
    <property type="evidence" value="ECO:0007669"/>
    <property type="project" value="TreeGrafter"/>
</dbReference>
<evidence type="ECO:0000256" key="3">
    <source>
        <dbReference type="ARBA" id="ARBA00022475"/>
    </source>
</evidence>
<dbReference type="OrthoDB" id="9776369at2"/>
<keyword evidence="9" id="KW-1185">Reference proteome</keyword>
<keyword evidence="3" id="KW-0472">Membrane</keyword>
<evidence type="ECO:0000256" key="1">
    <source>
        <dbReference type="ARBA" id="ARBA00005417"/>
    </source>
</evidence>
<dbReference type="PROSITE" id="PS50893">
    <property type="entry name" value="ABC_TRANSPORTER_2"/>
    <property type="match status" value="1"/>
</dbReference>
<accession>A0A556AFW7</accession>
<evidence type="ECO:0000313" key="8">
    <source>
        <dbReference type="EMBL" id="TSH91784.1"/>
    </source>
</evidence>
<dbReference type="InterPro" id="IPR052156">
    <property type="entry name" value="BCAA_Transport_ATP-bd_LivF"/>
</dbReference>
<evidence type="ECO:0000256" key="2">
    <source>
        <dbReference type="ARBA" id="ARBA00022448"/>
    </source>
</evidence>
<keyword evidence="4" id="KW-0547">Nucleotide-binding</keyword>
<dbReference type="GO" id="GO:0015658">
    <property type="term" value="F:branched-chain amino acid transmembrane transporter activity"/>
    <property type="evidence" value="ECO:0007669"/>
    <property type="project" value="TreeGrafter"/>
</dbReference>
<dbReference type="GO" id="GO:0016887">
    <property type="term" value="F:ATP hydrolysis activity"/>
    <property type="evidence" value="ECO:0007669"/>
    <property type="project" value="InterPro"/>
</dbReference>
<dbReference type="InterPro" id="IPR017871">
    <property type="entry name" value="ABC_transporter-like_CS"/>
</dbReference>
<dbReference type="InterPro" id="IPR003593">
    <property type="entry name" value="AAA+_ATPase"/>
</dbReference>
<feature type="domain" description="ABC transporter" evidence="7">
    <location>
        <begin position="5"/>
        <end position="232"/>
    </location>
</feature>
<dbReference type="SMART" id="SM00382">
    <property type="entry name" value="AAA"/>
    <property type="match status" value="1"/>
</dbReference>
<dbReference type="Proteomes" id="UP000318405">
    <property type="component" value="Unassembled WGS sequence"/>
</dbReference>
<dbReference type="PANTHER" id="PTHR43820">
    <property type="entry name" value="HIGH-AFFINITY BRANCHED-CHAIN AMINO ACID TRANSPORT ATP-BINDING PROTEIN LIVF"/>
    <property type="match status" value="1"/>
</dbReference>
<dbReference type="PANTHER" id="PTHR43820:SF2">
    <property type="entry name" value="ABC TRANSPORTER ATP-BINDING PROTEIN"/>
    <property type="match status" value="1"/>
</dbReference>